<keyword evidence="14" id="KW-1185">Reference proteome</keyword>
<dbReference type="Gene3D" id="2.40.50.40">
    <property type="match status" value="1"/>
</dbReference>
<keyword evidence="5" id="KW-0548">Nucleotidyltransferase</keyword>
<evidence type="ECO:0000256" key="2">
    <source>
        <dbReference type="ARBA" id="ARBA00010879"/>
    </source>
</evidence>
<evidence type="ECO:0000256" key="10">
    <source>
        <dbReference type="SAM" id="MobiDB-lite"/>
    </source>
</evidence>
<dbReference type="PANTHER" id="PTHR34072">
    <property type="entry name" value="ENZYMATIC POLYPROTEIN-RELATED"/>
    <property type="match status" value="1"/>
</dbReference>
<comment type="caution">
    <text evidence="13">The sequence shown here is derived from an EMBL/GenBank/DDBJ whole genome shotgun (WGS) entry which is preliminary data.</text>
</comment>
<dbReference type="Gene3D" id="3.30.70.270">
    <property type="match status" value="2"/>
</dbReference>
<feature type="region of interest" description="Disordered" evidence="10">
    <location>
        <begin position="586"/>
        <end position="605"/>
    </location>
</feature>
<evidence type="ECO:0000256" key="1">
    <source>
        <dbReference type="ARBA" id="ARBA00004123"/>
    </source>
</evidence>
<dbReference type="Proteomes" id="UP000830375">
    <property type="component" value="Unassembled WGS sequence"/>
</dbReference>
<proteinExistence type="inferred from homology"/>
<dbReference type="PANTHER" id="PTHR34072:SF42">
    <property type="entry name" value="INTEGRASE CATALYTIC DOMAIN-CONTAINING PROTEIN"/>
    <property type="match status" value="1"/>
</dbReference>
<evidence type="ECO:0000313" key="14">
    <source>
        <dbReference type="Proteomes" id="UP000830375"/>
    </source>
</evidence>
<dbReference type="SUPFAM" id="SSF56672">
    <property type="entry name" value="DNA/RNA polymerases"/>
    <property type="match status" value="1"/>
</dbReference>
<gene>
    <name evidence="13" type="ORF">H4Q32_022102</name>
</gene>
<dbReference type="InterPro" id="IPR056924">
    <property type="entry name" value="SH3_Tf2-1"/>
</dbReference>
<organism evidence="13 14">
    <name type="scientific">Labeo rohita</name>
    <name type="common">Indian major carp</name>
    <name type="synonym">Cyprinus rohita</name>
    <dbReference type="NCBI Taxonomy" id="84645"/>
    <lineage>
        <taxon>Eukaryota</taxon>
        <taxon>Metazoa</taxon>
        <taxon>Chordata</taxon>
        <taxon>Craniata</taxon>
        <taxon>Vertebrata</taxon>
        <taxon>Euteleostomi</taxon>
        <taxon>Actinopterygii</taxon>
        <taxon>Neopterygii</taxon>
        <taxon>Teleostei</taxon>
        <taxon>Ostariophysi</taxon>
        <taxon>Cypriniformes</taxon>
        <taxon>Cyprinidae</taxon>
        <taxon>Labeoninae</taxon>
        <taxon>Labeonini</taxon>
        <taxon>Labeo</taxon>
    </lineage>
</organism>
<evidence type="ECO:0000256" key="8">
    <source>
        <dbReference type="ARBA" id="ARBA00022801"/>
    </source>
</evidence>
<sequence length="633" mass="71218">MISLLSVKALLWAKSIWDANGQGTHSFTAFCNHFREVFGQSTHTLSVNDQLLRLCQGQSSVMDYTLKFRTLAAGSGWMWLYCRLNAGTPGFMNEVFREFLDRFVIVYIDDILIYSRNPAEHHQHVLQFLGYNISLAGIQMDTHKVQVVCDWPWPSTIKELQCFLSFANFYHRFIAHFSHICSPLTSVLRINKSLCWTPSKAAFCHAPTLILPDPKLPFIVEVDASTTGVGAVLSQRQGEPPVLHPCAYCSKTLSPAEQNYDIGNRELLAIKLALQEWRHWLEGAQHPFTVLTDHKNSQYLGEAKHLNPQQARWALFFTRFNFHVTYRPGAKNQRADAFSQYHSPDNNTRTPETILSPAIIVSPIQWDLDDQIREVSQTQGPEGWIYVPTSLCASLMNSVHTSSGSGHLGSHQTLSLIITIGICGQVSPLMIQLSTIVLRRVRGYGTHVHQERVGYPAPTALPKVNDVTYQLQLPSQYRITPTFHVSLLKPYTDPVFRSSPRTGADDMPPPPVVPENELIYKVNKILDSHRQGGKLEYLVDWEGFSMDERSWVAREDVLDTSLLVKFHQTHPVRPTRGRPRRHVLRASGDARGGGGTVTVSSQQLSIGPSSTTHSFTITRVLITCTCTQSSTHL</sequence>
<dbReference type="CDD" id="cd09274">
    <property type="entry name" value="RNase_HI_RT_Ty3"/>
    <property type="match status" value="1"/>
</dbReference>
<dbReference type="PROSITE" id="PS50013">
    <property type="entry name" value="CHROMO_2"/>
    <property type="match status" value="1"/>
</dbReference>
<protein>
    <recommendedName>
        <fullName evidence="3">ribonuclease H</fullName>
        <ecNumber evidence="3">3.1.26.4</ecNumber>
    </recommendedName>
</protein>
<feature type="domain" description="Chromo" evidence="12">
    <location>
        <begin position="520"/>
        <end position="578"/>
    </location>
</feature>
<dbReference type="Pfam" id="PF03732">
    <property type="entry name" value="Retrotrans_gag"/>
    <property type="match status" value="1"/>
</dbReference>
<dbReference type="InterPro" id="IPR000953">
    <property type="entry name" value="Chromo/chromo_shadow_dom"/>
</dbReference>
<keyword evidence="6" id="KW-0540">Nuclease</keyword>
<feature type="chain" id="PRO_5047205792" description="ribonuclease H" evidence="11">
    <location>
        <begin position="22"/>
        <end position="633"/>
    </location>
</feature>
<evidence type="ECO:0000313" key="13">
    <source>
        <dbReference type="EMBL" id="KAI2659615.1"/>
    </source>
</evidence>
<keyword evidence="11" id="KW-0732">Signal</keyword>
<name>A0ABQ8M9Q7_LABRO</name>
<dbReference type="InterPro" id="IPR000477">
    <property type="entry name" value="RT_dom"/>
</dbReference>
<keyword evidence="8" id="KW-0378">Hydrolase</keyword>
<accession>A0ABQ8M9Q7</accession>
<comment type="similarity">
    <text evidence="2">Belongs to the beta type-B retroviral polymerase family. HERV class-II K(HML-2) pol subfamily.</text>
</comment>
<evidence type="ECO:0000256" key="7">
    <source>
        <dbReference type="ARBA" id="ARBA00022759"/>
    </source>
</evidence>
<dbReference type="SUPFAM" id="SSF54160">
    <property type="entry name" value="Chromo domain-like"/>
    <property type="match status" value="1"/>
</dbReference>
<dbReference type="InterPro" id="IPR041373">
    <property type="entry name" value="RT_RNaseH"/>
</dbReference>
<dbReference type="InterPro" id="IPR016197">
    <property type="entry name" value="Chromo-like_dom_sf"/>
</dbReference>
<evidence type="ECO:0000256" key="4">
    <source>
        <dbReference type="ARBA" id="ARBA00022679"/>
    </source>
</evidence>
<dbReference type="InterPro" id="IPR005162">
    <property type="entry name" value="Retrotrans_gag_dom"/>
</dbReference>
<evidence type="ECO:0000259" key="12">
    <source>
        <dbReference type="PROSITE" id="PS50013"/>
    </source>
</evidence>
<dbReference type="Pfam" id="PF24626">
    <property type="entry name" value="SH3_Tf2-1"/>
    <property type="match status" value="1"/>
</dbReference>
<feature type="signal peptide" evidence="11">
    <location>
        <begin position="1"/>
        <end position="21"/>
    </location>
</feature>
<dbReference type="Pfam" id="PF00078">
    <property type="entry name" value="RVT_1"/>
    <property type="match status" value="1"/>
</dbReference>
<dbReference type="SMART" id="SM00298">
    <property type="entry name" value="CHROMO"/>
    <property type="match status" value="1"/>
</dbReference>
<dbReference type="EMBL" id="JACTAM010000010">
    <property type="protein sequence ID" value="KAI2659615.1"/>
    <property type="molecule type" value="Genomic_DNA"/>
</dbReference>
<evidence type="ECO:0000256" key="3">
    <source>
        <dbReference type="ARBA" id="ARBA00012180"/>
    </source>
</evidence>
<dbReference type="InterPro" id="IPR023780">
    <property type="entry name" value="Chromo_domain"/>
</dbReference>
<evidence type="ECO:0000256" key="6">
    <source>
        <dbReference type="ARBA" id="ARBA00022722"/>
    </source>
</evidence>
<dbReference type="InterPro" id="IPR043128">
    <property type="entry name" value="Rev_trsase/Diguanyl_cyclase"/>
</dbReference>
<reference evidence="13 14" key="1">
    <citation type="submission" date="2022-01" db="EMBL/GenBank/DDBJ databases">
        <title>A high-quality chromosome-level genome assembly of rohu carp, Labeo rohita.</title>
        <authorList>
            <person name="Arick M.A. II"/>
            <person name="Hsu C.-Y."/>
            <person name="Magbanua Z."/>
            <person name="Pechanova O."/>
            <person name="Grover C."/>
            <person name="Miller E."/>
            <person name="Thrash A."/>
            <person name="Ezzel L."/>
            <person name="Alam S."/>
            <person name="Benzie J."/>
            <person name="Hamilton M."/>
            <person name="Karsi A."/>
            <person name="Lawrence M.L."/>
            <person name="Peterson D.G."/>
        </authorList>
    </citation>
    <scope>NUCLEOTIDE SEQUENCE [LARGE SCALE GENOMIC DNA]</scope>
    <source>
        <strain evidence="14">BAU-BD-2019</strain>
        <tissue evidence="13">Blood</tissue>
    </source>
</reference>
<keyword evidence="4" id="KW-0808">Transferase</keyword>
<comment type="subcellular location">
    <subcellularLocation>
        <location evidence="1">Nucleus</location>
    </subcellularLocation>
</comment>
<dbReference type="CDD" id="cd00024">
    <property type="entry name" value="CD_CSD"/>
    <property type="match status" value="1"/>
</dbReference>
<dbReference type="Pfam" id="PF17917">
    <property type="entry name" value="RT_RNaseH"/>
    <property type="match status" value="1"/>
</dbReference>
<evidence type="ECO:0000256" key="5">
    <source>
        <dbReference type="ARBA" id="ARBA00022695"/>
    </source>
</evidence>
<dbReference type="Pfam" id="PF00385">
    <property type="entry name" value="Chromo"/>
    <property type="match status" value="1"/>
</dbReference>
<dbReference type="EC" id="3.1.26.4" evidence="3"/>
<evidence type="ECO:0000256" key="11">
    <source>
        <dbReference type="SAM" id="SignalP"/>
    </source>
</evidence>
<keyword evidence="9" id="KW-0695">RNA-directed DNA polymerase</keyword>
<keyword evidence="7" id="KW-0255">Endonuclease</keyword>
<evidence type="ECO:0000256" key="9">
    <source>
        <dbReference type="ARBA" id="ARBA00022918"/>
    </source>
</evidence>
<dbReference type="InterPro" id="IPR043502">
    <property type="entry name" value="DNA/RNA_pol_sf"/>
</dbReference>